<dbReference type="SMART" id="SM00729">
    <property type="entry name" value="Elp3"/>
    <property type="match status" value="1"/>
</dbReference>
<evidence type="ECO:0000256" key="2">
    <source>
        <dbReference type="ARBA" id="ARBA00022485"/>
    </source>
</evidence>
<keyword evidence="2" id="KW-0004">4Fe-4S</keyword>
<dbReference type="Proteomes" id="UP000000254">
    <property type="component" value="Chromosome"/>
</dbReference>
<evidence type="ECO:0000313" key="8">
    <source>
        <dbReference type="EMBL" id="ABN69773.1"/>
    </source>
</evidence>
<dbReference type="InterPro" id="IPR027604">
    <property type="entry name" value="W_rSAM_matur"/>
</dbReference>
<reference evidence="9" key="1">
    <citation type="journal article" date="2009" name="BMC Genomics">
        <title>The complete genome sequence of Staphylothermus marinus reveals differences in sulfur metabolism among heterotrophic Crenarchaeota.</title>
        <authorList>
            <person name="Anderson I.J."/>
            <person name="Dharmarajan L."/>
            <person name="Rodriguez J."/>
            <person name="Hooper S."/>
            <person name="Porat I."/>
            <person name="Ulrich L.E."/>
            <person name="Elkins J.G."/>
            <person name="Mavromatis K."/>
            <person name="Sun H."/>
            <person name="Land M."/>
            <person name="Lapidus A."/>
            <person name="Lucas S."/>
            <person name="Barry K."/>
            <person name="Huber H."/>
            <person name="Zhulin I.B."/>
            <person name="Whitman W.B."/>
            <person name="Mukhopadhyay B."/>
            <person name="Woese C."/>
            <person name="Bristow J."/>
            <person name="Kyrpides N."/>
        </authorList>
    </citation>
    <scope>NUCLEOTIDE SEQUENCE [LARGE SCALE GENOMIC DNA]</scope>
    <source>
        <strain evidence="9">ATCC 43588 / DSM 3639 / JCM 9404 / F1</strain>
    </source>
</reference>
<dbReference type="PROSITE" id="PS51918">
    <property type="entry name" value="RADICAL_SAM"/>
    <property type="match status" value="1"/>
</dbReference>
<dbReference type="CDD" id="cd21121">
    <property type="entry name" value="SPASM_Cmo-like"/>
    <property type="match status" value="1"/>
</dbReference>
<dbReference type="InterPro" id="IPR050377">
    <property type="entry name" value="Radical_SAM_PqqE_MftC-like"/>
</dbReference>
<keyword evidence="3" id="KW-0949">S-adenosyl-L-methionine</keyword>
<dbReference type="GO" id="GO:0003824">
    <property type="term" value="F:catalytic activity"/>
    <property type="evidence" value="ECO:0007669"/>
    <property type="project" value="InterPro"/>
</dbReference>
<dbReference type="KEGG" id="smr:Smar_0667"/>
<dbReference type="InterPro" id="IPR013785">
    <property type="entry name" value="Aldolase_TIM"/>
</dbReference>
<dbReference type="RefSeq" id="WP_011838964.1">
    <property type="nucleotide sequence ID" value="NC_009033.1"/>
</dbReference>
<organism evidence="8 9">
    <name type="scientific">Staphylothermus marinus (strain ATCC 43588 / DSM 3639 / JCM 9404 / F1)</name>
    <dbReference type="NCBI Taxonomy" id="399550"/>
    <lineage>
        <taxon>Archaea</taxon>
        <taxon>Thermoproteota</taxon>
        <taxon>Thermoprotei</taxon>
        <taxon>Desulfurococcales</taxon>
        <taxon>Desulfurococcaceae</taxon>
        <taxon>Staphylothermus</taxon>
    </lineage>
</organism>
<dbReference type="CDD" id="cd01335">
    <property type="entry name" value="Radical_SAM"/>
    <property type="match status" value="1"/>
</dbReference>
<dbReference type="HOGENOM" id="CLU_009273_1_1_2"/>
<evidence type="ECO:0000259" key="7">
    <source>
        <dbReference type="PROSITE" id="PS51918"/>
    </source>
</evidence>
<dbReference type="SFLD" id="SFLDG01067">
    <property type="entry name" value="SPASM/twitch_domain_containing"/>
    <property type="match status" value="1"/>
</dbReference>
<dbReference type="SFLD" id="SFLDS00029">
    <property type="entry name" value="Radical_SAM"/>
    <property type="match status" value="1"/>
</dbReference>
<dbReference type="Pfam" id="PF13186">
    <property type="entry name" value="SPASM"/>
    <property type="match status" value="1"/>
</dbReference>
<keyword evidence="5" id="KW-0408">Iron</keyword>
<dbReference type="SFLD" id="SFLDG01387">
    <property type="entry name" value="BtrN-like_SPASM_domain_contain"/>
    <property type="match status" value="1"/>
</dbReference>
<dbReference type="InterPro" id="IPR006638">
    <property type="entry name" value="Elp3/MiaA/NifB-like_rSAM"/>
</dbReference>
<dbReference type="SFLD" id="SFLDF00570">
    <property type="entry name" value="tungsten_cofactor_oxidoreducas"/>
    <property type="match status" value="1"/>
</dbReference>
<evidence type="ECO:0000256" key="4">
    <source>
        <dbReference type="ARBA" id="ARBA00022723"/>
    </source>
</evidence>
<gene>
    <name evidence="8" type="ordered locus">Smar_0667</name>
</gene>
<dbReference type="GeneID" id="4907311"/>
<dbReference type="AlphaFoldDB" id="A3DMB3"/>
<dbReference type="InterPro" id="IPR058240">
    <property type="entry name" value="rSAM_sf"/>
</dbReference>
<dbReference type="GO" id="GO:0046872">
    <property type="term" value="F:metal ion binding"/>
    <property type="evidence" value="ECO:0007669"/>
    <property type="project" value="UniProtKB-KW"/>
</dbReference>
<keyword evidence="9" id="KW-1185">Reference proteome</keyword>
<dbReference type="PANTHER" id="PTHR11228">
    <property type="entry name" value="RADICAL SAM DOMAIN PROTEIN"/>
    <property type="match status" value="1"/>
</dbReference>
<keyword evidence="4" id="KW-0479">Metal-binding</keyword>
<keyword evidence="6" id="KW-0411">Iron-sulfur</keyword>
<name>A3DMB3_STAMF</name>
<evidence type="ECO:0000256" key="5">
    <source>
        <dbReference type="ARBA" id="ARBA00023004"/>
    </source>
</evidence>
<dbReference type="EMBL" id="CP000575">
    <property type="protein sequence ID" value="ABN69773.1"/>
    <property type="molecule type" value="Genomic_DNA"/>
</dbReference>
<dbReference type="InterPro" id="IPR023885">
    <property type="entry name" value="4Fe4S-binding_SPASM_dom"/>
</dbReference>
<dbReference type="Pfam" id="PF04055">
    <property type="entry name" value="Radical_SAM"/>
    <property type="match status" value="1"/>
</dbReference>
<dbReference type="Gene3D" id="3.20.20.70">
    <property type="entry name" value="Aldolase class I"/>
    <property type="match status" value="1"/>
</dbReference>
<feature type="domain" description="Radical SAM core" evidence="7">
    <location>
        <begin position="20"/>
        <end position="239"/>
    </location>
</feature>
<dbReference type="InterPro" id="IPR007197">
    <property type="entry name" value="rSAM"/>
</dbReference>
<dbReference type="GO" id="GO:0051536">
    <property type="term" value="F:iron-sulfur cluster binding"/>
    <property type="evidence" value="ECO:0007669"/>
    <property type="project" value="UniProtKB-KW"/>
</dbReference>
<dbReference type="PANTHER" id="PTHR11228:SF34">
    <property type="entry name" value="TUNGSTEN-CONTAINING ALDEHYDE FERREDOXIN OXIDOREDUCTASE COFACTOR MODIFYING PROTEIN"/>
    <property type="match status" value="1"/>
</dbReference>
<dbReference type="SUPFAM" id="SSF102114">
    <property type="entry name" value="Radical SAM enzymes"/>
    <property type="match status" value="1"/>
</dbReference>
<evidence type="ECO:0000256" key="1">
    <source>
        <dbReference type="ARBA" id="ARBA00001966"/>
    </source>
</evidence>
<evidence type="ECO:0000256" key="3">
    <source>
        <dbReference type="ARBA" id="ARBA00022691"/>
    </source>
</evidence>
<evidence type="ECO:0000256" key="6">
    <source>
        <dbReference type="ARBA" id="ARBA00023014"/>
    </source>
</evidence>
<comment type="cofactor">
    <cofactor evidence="1">
        <name>[4Fe-4S] cluster</name>
        <dbReference type="ChEBI" id="CHEBI:49883"/>
    </cofactor>
</comment>
<dbReference type="STRING" id="399550.Smar_0667"/>
<sequence length="374" mass="43457">MEKNSSSIIIGDWNISLDEKSHPKEIMVEVTTRCNYDCIYCFRRTIVGEGFHDMDRDLFYKIIDEAVEIGVSKISFSGWGEPLIHPYIIDFLYYAKSKGLEILLNTNGYFLIKYVDYIARIGVDDIIVSIDAAEDDVYKLIRRGGDLARVIEALLILKDMKIKKNMFYPRVNIQFTINRYNYRNLLATTKLAHTLGASKIIVSNVIPLNQYYEENVSCYSDPKCLEEVSKITEELARIELEYGVEISLPNFNKAYSERICPFISKYALFIRYDGGVAPCIYYAHHWKNYLAGVQREIKPVIFGYVGKEKLINIWRKPEYIRFRAITYFMHQPSCLDCPLQPYCTITLTNEYDCWGNSPTCAHCPYSRDMTRCPL</sequence>
<reference evidence="8 9" key="2">
    <citation type="journal article" date="2009" name="Stand. Genomic Sci.">
        <title>Complete genome sequence of Staphylothermus marinus Stetter and Fiala 1986 type strain F1.</title>
        <authorList>
            <person name="Anderson I.J."/>
            <person name="Sun H."/>
            <person name="Lapidus A."/>
            <person name="Copeland A."/>
            <person name="Glavina Del Rio T."/>
            <person name="Tice H."/>
            <person name="Dalin E."/>
            <person name="Lucas S."/>
            <person name="Barry K."/>
            <person name="Land M."/>
            <person name="Richardson P."/>
            <person name="Huber H."/>
            <person name="Kyrpides N.C."/>
        </authorList>
    </citation>
    <scope>NUCLEOTIDE SEQUENCE [LARGE SCALE GENOMIC DNA]</scope>
    <source>
        <strain evidence="9">ATCC 43588 / DSM 3639 / JCM 9404 / F1</strain>
    </source>
</reference>
<dbReference type="InterPro" id="IPR034391">
    <property type="entry name" value="AdoMet-like_SPASM_containing"/>
</dbReference>
<accession>A3DMB3</accession>
<proteinExistence type="predicted"/>
<evidence type="ECO:0000313" key="9">
    <source>
        <dbReference type="Proteomes" id="UP000000254"/>
    </source>
</evidence>
<protein>
    <submittedName>
        <fullName evidence="8">Radical SAM domain protein</fullName>
    </submittedName>
</protein>
<dbReference type="NCBIfam" id="TIGR04317">
    <property type="entry name" value="W_rSAM_matur"/>
    <property type="match status" value="1"/>
</dbReference>
<dbReference type="eggNOG" id="arCOG00938">
    <property type="taxonomic scope" value="Archaea"/>
</dbReference>